<proteinExistence type="predicted"/>
<comment type="subcellular location">
    <subcellularLocation>
        <location evidence="1">Cell membrane</location>
        <topology evidence="1">Multi-pass membrane protein</topology>
    </subcellularLocation>
</comment>
<feature type="transmembrane region" description="Helical" evidence="9">
    <location>
        <begin position="107"/>
        <end position="125"/>
    </location>
</feature>
<keyword evidence="7 8" id="KW-0472">Membrane</keyword>
<dbReference type="NCBIfam" id="TIGR00410">
    <property type="entry name" value="lacE"/>
    <property type="match status" value="1"/>
</dbReference>
<keyword evidence="6 9" id="KW-1133">Transmembrane helix</keyword>
<dbReference type="PANTHER" id="PTHR33989:SF4">
    <property type="entry name" value="PTS SYSTEM N,N'-DIACETYLCHITOBIOSE-SPECIFIC EIIC COMPONENT"/>
    <property type="match status" value="1"/>
</dbReference>
<dbReference type="OrthoDB" id="1550290at2"/>
<feature type="transmembrane region" description="Helical" evidence="9">
    <location>
        <begin position="405"/>
        <end position="426"/>
    </location>
</feature>
<dbReference type="GO" id="GO:0009401">
    <property type="term" value="P:phosphoenolpyruvate-dependent sugar phosphotransferase system"/>
    <property type="evidence" value="ECO:0007669"/>
    <property type="project" value="InterPro"/>
</dbReference>
<feature type="transmembrane region" description="Helical" evidence="9">
    <location>
        <begin position="296"/>
        <end position="316"/>
    </location>
</feature>
<evidence type="ECO:0000256" key="1">
    <source>
        <dbReference type="ARBA" id="ARBA00004651"/>
    </source>
</evidence>
<evidence type="ECO:0000256" key="4">
    <source>
        <dbReference type="ARBA" id="ARBA00022597"/>
    </source>
</evidence>
<organism evidence="11 12">
    <name type="scientific">Lactobacillus rodentium</name>
    <dbReference type="NCBI Taxonomy" id="947835"/>
    <lineage>
        <taxon>Bacteria</taxon>
        <taxon>Bacillati</taxon>
        <taxon>Bacillota</taxon>
        <taxon>Bacilli</taxon>
        <taxon>Lactobacillales</taxon>
        <taxon>Lactobacillaceae</taxon>
        <taxon>Lactobacillus</taxon>
    </lineage>
</organism>
<comment type="function">
    <text evidence="8">The phosphoenolpyruvate-dependent sugar phosphotransferase system (PTS), a major carbohydrate active -transport system, catalyzes the phosphorylation of incoming sugar substrates concomitant with their translocation across the cell membrane.</text>
</comment>
<feature type="transmembrane region" description="Helical" evidence="9">
    <location>
        <begin position="76"/>
        <end position="95"/>
    </location>
</feature>
<evidence type="ECO:0000256" key="8">
    <source>
        <dbReference type="PIRNR" id="PIRNR006351"/>
    </source>
</evidence>
<keyword evidence="12" id="KW-1185">Reference proteome</keyword>
<keyword evidence="4 8" id="KW-0762">Sugar transport</keyword>
<accession>A0A2Z6TPQ1</accession>
<name>A0A2Z6TPQ1_9LACO</name>
<evidence type="ECO:0000256" key="5">
    <source>
        <dbReference type="ARBA" id="ARBA00022692"/>
    </source>
</evidence>
<dbReference type="EMBL" id="BFBY01000004">
    <property type="protein sequence ID" value="GBG04747.1"/>
    <property type="molecule type" value="Genomic_DNA"/>
</dbReference>
<comment type="caution">
    <text evidence="11">The sequence shown here is derived from an EMBL/GenBank/DDBJ whole genome shotgun (WGS) entry which is preliminary data.</text>
</comment>
<dbReference type="InterPro" id="IPR051088">
    <property type="entry name" value="PTS_Sugar-EIIC/EIIB"/>
</dbReference>
<dbReference type="InterPro" id="IPR004796">
    <property type="entry name" value="PTS_IIC_cello"/>
</dbReference>
<dbReference type="PROSITE" id="PS51105">
    <property type="entry name" value="PTS_EIIC_TYPE_3"/>
    <property type="match status" value="1"/>
</dbReference>
<feature type="transmembrane region" description="Helical" evidence="9">
    <location>
        <begin position="31"/>
        <end position="55"/>
    </location>
</feature>
<feature type="transmembrane region" description="Helical" evidence="9">
    <location>
        <begin position="380"/>
        <end position="398"/>
    </location>
</feature>
<evidence type="ECO:0000259" key="10">
    <source>
        <dbReference type="PROSITE" id="PS51105"/>
    </source>
</evidence>
<feature type="domain" description="PTS EIIC type-3" evidence="10">
    <location>
        <begin position="8"/>
        <end position="422"/>
    </location>
</feature>
<evidence type="ECO:0000256" key="9">
    <source>
        <dbReference type="SAM" id="Phobius"/>
    </source>
</evidence>
<reference evidence="12" key="1">
    <citation type="submission" date="2018-03" db="EMBL/GenBank/DDBJ databases">
        <title>New taxa in the Lactobacillus gasseri group.</title>
        <authorList>
            <person name="Tanizawa Y."/>
            <person name="Tohno M."/>
            <person name="Endo A."/>
            <person name="Arita M."/>
        </authorList>
    </citation>
    <scope>NUCLEOTIDE SEQUENCE [LARGE SCALE GENOMIC DNA]</scope>
    <source>
        <strain evidence="12">DSM 24759</strain>
    </source>
</reference>
<evidence type="ECO:0000313" key="12">
    <source>
        <dbReference type="Proteomes" id="UP000257317"/>
    </source>
</evidence>
<keyword evidence="2 8" id="KW-0813">Transport</keyword>
<evidence type="ECO:0000256" key="6">
    <source>
        <dbReference type="ARBA" id="ARBA00022989"/>
    </source>
</evidence>
<dbReference type="RefSeq" id="WP_117118092.1">
    <property type="nucleotide sequence ID" value="NZ_BFBY01000004.1"/>
</dbReference>
<gene>
    <name evidence="11" type="primary">celB</name>
    <name evidence="11" type="ORF">LrDSM24759_06610</name>
</gene>
<feature type="transmembrane region" description="Helical" evidence="9">
    <location>
        <begin position="229"/>
        <end position="252"/>
    </location>
</feature>
<dbReference type="PIRSF" id="PIRSF006351">
    <property type="entry name" value="PTS_EIIC-Cellobiose"/>
    <property type="match status" value="1"/>
</dbReference>
<dbReference type="GO" id="GO:1902815">
    <property type="term" value="P:N,N'-diacetylchitobiose import"/>
    <property type="evidence" value="ECO:0007669"/>
    <property type="project" value="TreeGrafter"/>
</dbReference>
<dbReference type="Proteomes" id="UP000257317">
    <property type="component" value="Unassembled WGS sequence"/>
</dbReference>
<dbReference type="InterPro" id="IPR003352">
    <property type="entry name" value="PTS_EIIC"/>
</dbReference>
<dbReference type="AlphaFoldDB" id="A0A2Z6TPQ1"/>
<feature type="transmembrane region" description="Helical" evidence="9">
    <location>
        <begin position="146"/>
        <end position="169"/>
    </location>
</feature>
<keyword evidence="5 9" id="KW-0812">Transmembrane</keyword>
<keyword evidence="3 8" id="KW-1003">Cell membrane</keyword>
<dbReference type="InterPro" id="IPR004501">
    <property type="entry name" value="PTS_EIIC_3"/>
</dbReference>
<dbReference type="GO" id="GO:0008982">
    <property type="term" value="F:protein-N(PI)-phosphohistidine-sugar phosphotransferase activity"/>
    <property type="evidence" value="ECO:0007669"/>
    <property type="project" value="UniProtKB-UniRule"/>
</dbReference>
<evidence type="ECO:0000256" key="3">
    <source>
        <dbReference type="ARBA" id="ARBA00022475"/>
    </source>
</evidence>
<feature type="transmembrane region" description="Helical" evidence="9">
    <location>
        <begin position="337"/>
        <end position="360"/>
    </location>
</feature>
<sequence>MAKLVKWLETYILPLAAKLASVKWLVAMRDAFITLLPVTMAGSLAILFNSMINVFKLQWGWDELAHILQPLMIVDNIVWNGTFALFAIYFAISWGYHLGKAFEVNRFVTSIVALIAFVMSITNIVKLKISTEDTVDLKNAVDVSQFSTSGLFTAILFGALGAGLFILIYKARITLKVQSNMPHAEWVALSTLLPSIFAIFVVGIVNYIFQRLTGTYFGSWLLNAIQSPLVKLGQGFGVVLLVTFLVQIFWFFGINGVSVFTPVIDSLWLTPENSNVSAVHSGSHIPFIWVKDSFNVFAWFGGAGGTLILVVAILIFSKRADFRTIAKMSLAPSIFNINEPVLFGLPVIFNPVYLIPFVVAPLANVSLAYWVTKIGWVNPVQIFVPSIMPPIIGPYLACNYDWRAIVLSIVNMIIALFIWMPFVFAADKIASEENNKRNFYMPQY</sequence>
<dbReference type="Pfam" id="PF02378">
    <property type="entry name" value="PTS_EIIC"/>
    <property type="match status" value="1"/>
</dbReference>
<feature type="transmembrane region" description="Helical" evidence="9">
    <location>
        <begin position="189"/>
        <end position="209"/>
    </location>
</feature>
<evidence type="ECO:0000256" key="7">
    <source>
        <dbReference type="ARBA" id="ARBA00023136"/>
    </source>
</evidence>
<evidence type="ECO:0000313" key="11">
    <source>
        <dbReference type="EMBL" id="GBG04747.1"/>
    </source>
</evidence>
<protein>
    <recommendedName>
        <fullName evidence="8">Permease IIC component</fullName>
    </recommendedName>
</protein>
<evidence type="ECO:0000256" key="2">
    <source>
        <dbReference type="ARBA" id="ARBA00022448"/>
    </source>
</evidence>
<dbReference type="PANTHER" id="PTHR33989">
    <property type="match status" value="1"/>
</dbReference>
<dbReference type="GO" id="GO:0005886">
    <property type="term" value="C:plasma membrane"/>
    <property type="evidence" value="ECO:0007669"/>
    <property type="project" value="UniProtKB-SubCell"/>
</dbReference>